<reference evidence="1 2" key="1">
    <citation type="submission" date="2024-04" db="EMBL/GenBank/DDBJ databases">
        <title>Tritrichomonas musculus Genome.</title>
        <authorList>
            <person name="Alves-Ferreira E."/>
            <person name="Grigg M."/>
            <person name="Lorenzi H."/>
            <person name="Galac M."/>
        </authorList>
    </citation>
    <scope>NUCLEOTIDE SEQUENCE [LARGE SCALE GENOMIC DNA]</scope>
    <source>
        <strain evidence="1 2">EAF2021</strain>
    </source>
</reference>
<gene>
    <name evidence="1" type="ORF">M9Y10_016788</name>
</gene>
<sequence>MRNYPYIGENHSENHTDIEDDIDFRLSYVKNNETEKKDQTKQVPIVKLLENRNRHIKNLQNYWESKVGTIDNQIALVALEILGVLVTSAMASSIR</sequence>
<evidence type="ECO:0000313" key="1">
    <source>
        <dbReference type="EMBL" id="KAK8854229.1"/>
    </source>
</evidence>
<keyword evidence="2" id="KW-1185">Reference proteome</keyword>
<comment type="caution">
    <text evidence="1">The sequence shown here is derived from an EMBL/GenBank/DDBJ whole genome shotgun (WGS) entry which is preliminary data.</text>
</comment>
<evidence type="ECO:0000313" key="2">
    <source>
        <dbReference type="Proteomes" id="UP001470230"/>
    </source>
</evidence>
<protein>
    <submittedName>
        <fullName evidence="1">Uncharacterized protein</fullName>
    </submittedName>
</protein>
<name>A0ABR2HX51_9EUKA</name>
<accession>A0ABR2HX51</accession>
<organism evidence="1 2">
    <name type="scientific">Tritrichomonas musculus</name>
    <dbReference type="NCBI Taxonomy" id="1915356"/>
    <lineage>
        <taxon>Eukaryota</taxon>
        <taxon>Metamonada</taxon>
        <taxon>Parabasalia</taxon>
        <taxon>Tritrichomonadida</taxon>
        <taxon>Tritrichomonadidae</taxon>
        <taxon>Tritrichomonas</taxon>
    </lineage>
</organism>
<dbReference type="EMBL" id="JAPFFF010000021">
    <property type="protein sequence ID" value="KAK8854229.1"/>
    <property type="molecule type" value="Genomic_DNA"/>
</dbReference>
<proteinExistence type="predicted"/>
<dbReference type="Proteomes" id="UP001470230">
    <property type="component" value="Unassembled WGS sequence"/>
</dbReference>